<dbReference type="InterPro" id="IPR014001">
    <property type="entry name" value="Helicase_ATP-bd"/>
</dbReference>
<dbReference type="GO" id="GO:0003677">
    <property type="term" value="F:DNA binding"/>
    <property type="evidence" value="ECO:0007669"/>
    <property type="project" value="InterPro"/>
</dbReference>
<keyword evidence="2" id="KW-0808">Transferase</keyword>
<dbReference type="GO" id="GO:0005524">
    <property type="term" value="F:ATP binding"/>
    <property type="evidence" value="ECO:0007669"/>
    <property type="project" value="InterPro"/>
</dbReference>
<dbReference type="GO" id="GO:0006304">
    <property type="term" value="P:DNA modification"/>
    <property type="evidence" value="ECO:0007669"/>
    <property type="project" value="InterPro"/>
</dbReference>
<feature type="domain" description="Helicase ATP-binding" evidence="1">
    <location>
        <begin position="166"/>
        <end position="319"/>
    </location>
</feature>
<gene>
    <name evidence="2" type="ORF">H9804_04180</name>
</gene>
<keyword evidence="2" id="KW-0489">Methyltransferase</keyword>
<dbReference type="Pfam" id="PF04851">
    <property type="entry name" value="ResIII"/>
    <property type="match status" value="1"/>
</dbReference>
<dbReference type="SMART" id="SM00487">
    <property type="entry name" value="DEXDc"/>
    <property type="match status" value="1"/>
</dbReference>
<dbReference type="PROSITE" id="PS00092">
    <property type="entry name" value="N6_MTASE"/>
    <property type="match status" value="1"/>
</dbReference>
<evidence type="ECO:0000259" key="1">
    <source>
        <dbReference type="PROSITE" id="PS51192"/>
    </source>
</evidence>
<dbReference type="Gene3D" id="3.40.50.150">
    <property type="entry name" value="Vaccinia Virus protein VP39"/>
    <property type="match status" value="1"/>
</dbReference>
<dbReference type="PANTHER" id="PTHR47396:SF1">
    <property type="entry name" value="ATP-DEPENDENT HELICASE IRC3-RELATED"/>
    <property type="match status" value="1"/>
</dbReference>
<dbReference type="GO" id="GO:0005829">
    <property type="term" value="C:cytosol"/>
    <property type="evidence" value="ECO:0007669"/>
    <property type="project" value="TreeGrafter"/>
</dbReference>
<reference evidence="2" key="2">
    <citation type="submission" date="2021-04" db="EMBL/GenBank/DDBJ databases">
        <authorList>
            <person name="Gilroy R."/>
        </authorList>
    </citation>
    <scope>NUCLEOTIDE SEQUENCE</scope>
    <source>
        <strain evidence="2">ChiW4-1371</strain>
    </source>
</reference>
<dbReference type="Pfam" id="PF07669">
    <property type="entry name" value="Eco57I"/>
    <property type="match status" value="1"/>
</dbReference>
<dbReference type="GO" id="GO:0009007">
    <property type="term" value="F:site-specific DNA-methyltransferase (adenine-specific) activity"/>
    <property type="evidence" value="ECO:0007669"/>
    <property type="project" value="UniProtKB-EC"/>
</dbReference>
<dbReference type="SUPFAM" id="SSF52540">
    <property type="entry name" value="P-loop containing nucleoside triphosphate hydrolases"/>
    <property type="match status" value="1"/>
</dbReference>
<dbReference type="InterPro" id="IPR029063">
    <property type="entry name" value="SAM-dependent_MTases_sf"/>
</dbReference>
<dbReference type="InterPro" id="IPR006935">
    <property type="entry name" value="Helicase/UvrB_N"/>
</dbReference>
<dbReference type="GO" id="GO:0016787">
    <property type="term" value="F:hydrolase activity"/>
    <property type="evidence" value="ECO:0007669"/>
    <property type="project" value="InterPro"/>
</dbReference>
<reference evidence="2" key="1">
    <citation type="journal article" date="2021" name="PeerJ">
        <title>Extensive microbial diversity within the chicken gut microbiome revealed by metagenomics and culture.</title>
        <authorList>
            <person name="Gilroy R."/>
            <person name="Ravi A."/>
            <person name="Getino M."/>
            <person name="Pursley I."/>
            <person name="Horton D.L."/>
            <person name="Alikhan N.F."/>
            <person name="Baker D."/>
            <person name="Gharbi K."/>
            <person name="Hall N."/>
            <person name="Watson M."/>
            <person name="Adriaenssens E.M."/>
            <person name="Foster-Nyarko E."/>
            <person name="Jarju S."/>
            <person name="Secka A."/>
            <person name="Antonio M."/>
            <person name="Oren A."/>
            <person name="Chaudhuri R.R."/>
            <person name="La Ragione R."/>
            <person name="Hildebrand F."/>
            <person name="Pallen M.J."/>
        </authorList>
    </citation>
    <scope>NUCLEOTIDE SEQUENCE</scope>
    <source>
        <strain evidence="2">ChiW4-1371</strain>
    </source>
</reference>
<dbReference type="InterPro" id="IPR050742">
    <property type="entry name" value="Helicase_Restrict-Modif_Enz"/>
</dbReference>
<sequence length="1332" mass="154799">MNKIFANPFQYPLIYVFSINDKSHEGCLKIGQTSISIDNINIEKITPNSKILNEVAKRRIKQYTNTAGIEVELKYTELAVYTDAKSKKVKTFKDNDIHRIFDNSNIQRVKISDSTGREWFKVDLDTVIRAINVIKEGKNTLSDIPSDKKYPIYLRPEQEEAVTRTIDVFKKDNRMLWNAKMRFGKTISALELVKRQKYGKVLIVTHRPVVSNGWYDDFSKIFIDGSYLYGTRKNGNTIDELLKSKKKFLYFASLQDLRGSEKVGGNYYKNDKIFTTKWDLVIIDEAHEGTTTYLGEEVIKQVTKGENTKVLSLSGTPFNIISEYNENIYTWDYIMEQKSKRDWDVQCFGDSNPYEDLPELKIYTYDLGNIRNFAHYSDYLDKAFNFKEFFRVNKSLSEERFFHEKDIKSFLNLITKEDNESNYPYSTKEYRDMFRHSLWMVPGVSEARLLSKMLKEYTIFGNGFEIINVAGEGDEEEPFNDALKKVQEAINRAGDNGYTITLSCGRLTTGVTVPEWTAVFMLSGSYSTSASSYLQTIFRVQSPCNKNGKVKRECYVFDFAPDRTLKMVAESVAISTKAGKTTLSDRVILGDFLNFCPVISIDGTKMLEYKTDDLLQQLKRVYAEQVLTNGFDDLKLYNDELLKLTELDLKKFDDLKKIIGSSKSSHAASDIDINNQGFTNEEYEEIERIERKPKKERTKEEQRKLDEIKEQREQKLKAISILRGISIRIPLMVYGAKIEYEKDIKINDFADNVDDVSWQEFMPSGVTKDKFKEFIKYYDEDIFTVAARRIRDTVKQADELEPLERINEITRLFSCFKNPDKETVLTPWSVVNRHLGDCLGGYRFMKFEPNEELLENPEFIDQGQVTQDTLCNINANILDINAKSGLYPLYVAYSIYMRRCEGKANLTLEEKNKIWFDVINKNIFVLCKTEMAKLIVIRTLVGYNKEQTNKVNVRYQEDIINTMKNESNKFIERIKKKSYWDKKQDNTKIEFDAIIGNPPYQSNIGDKGNSSLSSQLYPLFIETAIKIEPKYVTLITPSRWFTANAQDRSFIRLREFVKENNHFEKIFYYPDNKVLFDNVTISGGLNYFLYNPEYIGNVTFIEHSVGNKNIIERPLFEDNLDIVISSNKVISILNKVREYKTFTSLTNLTKGRNAFGIVGKNIEKFSSETKQKGFYELRCAYEIIRYIDKQKITKNIDLADNWKIFTSKANGAAGLLSDEKPVSITGKPYIGKPHSVCTDSLIPIGNFNTEIEATNLYKYMYTKFFRFMVGILKISQNIYQIVYKYVPLQDFTDKSDIDWLKDIEDIDKQLYKKYNLSEDEINYIENKIKPME</sequence>
<name>A0A9D2KAV2_9BACT</name>
<evidence type="ECO:0000313" key="2">
    <source>
        <dbReference type="EMBL" id="HIZ89120.1"/>
    </source>
</evidence>
<proteinExistence type="predicted"/>
<protein>
    <submittedName>
        <fullName evidence="2">Eco57I restriction-modification methylase domain-containing protein</fullName>
    </submittedName>
</protein>
<dbReference type="EMBL" id="DXAQ01000065">
    <property type="protein sequence ID" value="HIZ89120.1"/>
    <property type="molecule type" value="Genomic_DNA"/>
</dbReference>
<evidence type="ECO:0000313" key="3">
    <source>
        <dbReference type="Proteomes" id="UP000824176"/>
    </source>
</evidence>
<dbReference type="InterPro" id="IPR002052">
    <property type="entry name" value="DNA_methylase_N6_adenine_CS"/>
</dbReference>
<organism evidence="2 3">
    <name type="scientific">Candidatus Mucispirillum faecigallinarum</name>
    <dbReference type="NCBI Taxonomy" id="2838699"/>
    <lineage>
        <taxon>Bacteria</taxon>
        <taxon>Pseudomonadati</taxon>
        <taxon>Deferribacterota</taxon>
        <taxon>Deferribacteres</taxon>
        <taxon>Deferribacterales</taxon>
        <taxon>Mucispirillaceae</taxon>
        <taxon>Mucispirillum</taxon>
    </lineage>
</organism>
<dbReference type="PROSITE" id="PS51192">
    <property type="entry name" value="HELICASE_ATP_BIND_1"/>
    <property type="match status" value="1"/>
</dbReference>
<dbReference type="Gene3D" id="3.40.50.300">
    <property type="entry name" value="P-loop containing nucleotide triphosphate hydrolases"/>
    <property type="match status" value="1"/>
</dbReference>
<comment type="caution">
    <text evidence="2">The sequence shown here is derived from an EMBL/GenBank/DDBJ whole genome shotgun (WGS) entry which is preliminary data.</text>
</comment>
<dbReference type="Proteomes" id="UP000824176">
    <property type="component" value="Unassembled WGS sequence"/>
</dbReference>
<dbReference type="InterPro" id="IPR027417">
    <property type="entry name" value="P-loop_NTPase"/>
</dbReference>
<accession>A0A9D2KAV2</accession>
<dbReference type="GO" id="GO:0032259">
    <property type="term" value="P:methylation"/>
    <property type="evidence" value="ECO:0007669"/>
    <property type="project" value="UniProtKB-KW"/>
</dbReference>
<dbReference type="PANTHER" id="PTHR47396">
    <property type="entry name" value="TYPE I RESTRICTION ENZYME ECOKI R PROTEIN"/>
    <property type="match status" value="1"/>
</dbReference>
<dbReference type="InterPro" id="IPR011639">
    <property type="entry name" value="MethylTrfase_TaqI-like_dom"/>
</dbReference>